<comment type="subcellular location">
    <subcellularLocation>
        <location evidence="1">Cell membrane</location>
        <topology evidence="1">Multi-pass membrane protein</topology>
    </subcellularLocation>
</comment>
<comment type="caution">
    <text evidence="7">The sequence shown here is derived from an EMBL/GenBank/DDBJ whole genome shotgun (WGS) entry which is preliminary data.</text>
</comment>
<feature type="transmembrane region" description="Helical" evidence="5">
    <location>
        <begin position="112"/>
        <end position="133"/>
    </location>
</feature>
<evidence type="ECO:0000256" key="2">
    <source>
        <dbReference type="ARBA" id="ARBA00022692"/>
    </source>
</evidence>
<dbReference type="InterPro" id="IPR020846">
    <property type="entry name" value="MFS_dom"/>
</dbReference>
<dbReference type="Gene3D" id="1.20.1720.10">
    <property type="entry name" value="Multidrug resistance protein D"/>
    <property type="match status" value="1"/>
</dbReference>
<name>A0ABS4TU08_9PSEU</name>
<evidence type="ECO:0000256" key="1">
    <source>
        <dbReference type="ARBA" id="ARBA00004651"/>
    </source>
</evidence>
<feature type="transmembrane region" description="Helical" evidence="5">
    <location>
        <begin position="368"/>
        <end position="394"/>
    </location>
</feature>
<keyword evidence="3 5" id="KW-1133">Transmembrane helix</keyword>
<dbReference type="SUPFAM" id="SSF103473">
    <property type="entry name" value="MFS general substrate transporter"/>
    <property type="match status" value="1"/>
</dbReference>
<dbReference type="Pfam" id="PF07690">
    <property type="entry name" value="MFS_1"/>
    <property type="match status" value="1"/>
</dbReference>
<dbReference type="InterPro" id="IPR011701">
    <property type="entry name" value="MFS"/>
</dbReference>
<feature type="transmembrane region" description="Helical" evidence="5">
    <location>
        <begin position="55"/>
        <end position="75"/>
    </location>
</feature>
<feature type="transmembrane region" description="Helical" evidence="5">
    <location>
        <begin position="343"/>
        <end position="362"/>
    </location>
</feature>
<feature type="domain" description="Major facilitator superfamily (MFS) profile" evidence="6">
    <location>
        <begin position="21"/>
        <end position="461"/>
    </location>
</feature>
<feature type="transmembrane region" description="Helical" evidence="5">
    <location>
        <begin position="406"/>
        <end position="428"/>
    </location>
</feature>
<evidence type="ECO:0000256" key="4">
    <source>
        <dbReference type="ARBA" id="ARBA00023136"/>
    </source>
</evidence>
<organism evidence="7 8">
    <name type="scientific">Kibdelosporangium banguiense</name>
    <dbReference type="NCBI Taxonomy" id="1365924"/>
    <lineage>
        <taxon>Bacteria</taxon>
        <taxon>Bacillati</taxon>
        <taxon>Actinomycetota</taxon>
        <taxon>Actinomycetes</taxon>
        <taxon>Pseudonocardiales</taxon>
        <taxon>Pseudonocardiaceae</taxon>
        <taxon>Kibdelosporangium</taxon>
    </lineage>
</organism>
<feature type="transmembrane region" description="Helical" evidence="5">
    <location>
        <begin position="180"/>
        <end position="200"/>
    </location>
</feature>
<dbReference type="CDD" id="cd17321">
    <property type="entry name" value="MFS_MMR_MDR_like"/>
    <property type="match status" value="1"/>
</dbReference>
<gene>
    <name evidence="7" type="ORF">JOF56_008277</name>
</gene>
<evidence type="ECO:0000256" key="5">
    <source>
        <dbReference type="SAM" id="Phobius"/>
    </source>
</evidence>
<feature type="transmembrane region" description="Helical" evidence="5">
    <location>
        <begin position="145"/>
        <end position="168"/>
    </location>
</feature>
<reference evidence="7 8" key="1">
    <citation type="submission" date="2021-03" db="EMBL/GenBank/DDBJ databases">
        <title>Sequencing the genomes of 1000 actinobacteria strains.</title>
        <authorList>
            <person name="Klenk H.-P."/>
        </authorList>
    </citation>
    <scope>NUCLEOTIDE SEQUENCE [LARGE SCALE GENOMIC DNA]</scope>
    <source>
        <strain evidence="7 8">DSM 46670</strain>
    </source>
</reference>
<sequence>MTMNSAATAQAPGGERQRWLMLIVLLTGQFMALLAVTVVNVAIPSIQQDLHTSGSTSQLIVAGYTLTYAMFLITGARLGELYGRRRIFLIGVIGFTITSLLSGLAPSAGVLVAARLVNGVGAALMMPQIMTTIQTQFAAQARAKALSAYAAVIAVGGVCGTVIGGLLVSADLLHSGWRPVFLVNVPIGIVVAALVPKLVPPDEPAPARRLDLVGLAVSMPAVCLIVLPLVLGHELHWPAWTFVSLVAGALLAALFVVVERRIEHPLMNLAVLRVPGAASGLATLAAGMIAYGGFLFTTSVHLQIQLGDSPLRTGLTFAPSGVLFGLCGYYWRRLPARSHHLLVPIGFAVGAAGYLITAILLADRPSSLVIAASLLVFAVGVGTAFGPLMTHTLVNVPATSAADASGLVTTTLQLGQVVGVAIFGSLYLTLTTQAITTTLSWIAALTAVGAIVAIALARTTWRATRQTGD</sequence>
<keyword evidence="4 5" id="KW-0472">Membrane</keyword>
<accession>A0ABS4TU08</accession>
<dbReference type="Proteomes" id="UP001519332">
    <property type="component" value="Unassembled WGS sequence"/>
</dbReference>
<evidence type="ECO:0000259" key="6">
    <source>
        <dbReference type="PROSITE" id="PS50850"/>
    </source>
</evidence>
<feature type="transmembrane region" description="Helical" evidence="5">
    <location>
        <begin position="434"/>
        <end position="457"/>
    </location>
</feature>
<keyword evidence="2 5" id="KW-0812">Transmembrane</keyword>
<feature type="transmembrane region" description="Helical" evidence="5">
    <location>
        <begin position="212"/>
        <end position="231"/>
    </location>
</feature>
<dbReference type="RefSeq" id="WP_209644987.1">
    <property type="nucleotide sequence ID" value="NZ_JAGINW010000001.1"/>
</dbReference>
<protein>
    <submittedName>
        <fullName evidence="7">EmrB/QacA subfamily drug resistance transporter</fullName>
    </submittedName>
</protein>
<dbReference type="EMBL" id="JAGINW010000001">
    <property type="protein sequence ID" value="MBP2327892.1"/>
    <property type="molecule type" value="Genomic_DNA"/>
</dbReference>
<dbReference type="PRINTS" id="PR01036">
    <property type="entry name" value="TCRTETB"/>
</dbReference>
<feature type="transmembrane region" description="Helical" evidence="5">
    <location>
        <begin position="87"/>
        <end position="106"/>
    </location>
</feature>
<dbReference type="PANTHER" id="PTHR42718:SF39">
    <property type="entry name" value="ACTINORHODIN TRANSPORTER-RELATED"/>
    <property type="match status" value="1"/>
</dbReference>
<feature type="transmembrane region" description="Helical" evidence="5">
    <location>
        <begin position="270"/>
        <end position="294"/>
    </location>
</feature>
<keyword evidence="8" id="KW-1185">Reference proteome</keyword>
<feature type="transmembrane region" description="Helical" evidence="5">
    <location>
        <begin position="20"/>
        <end position="43"/>
    </location>
</feature>
<dbReference type="Gene3D" id="1.20.1250.20">
    <property type="entry name" value="MFS general substrate transporter like domains"/>
    <property type="match status" value="1"/>
</dbReference>
<evidence type="ECO:0000313" key="7">
    <source>
        <dbReference type="EMBL" id="MBP2327892.1"/>
    </source>
</evidence>
<proteinExistence type="predicted"/>
<dbReference type="PANTHER" id="PTHR42718">
    <property type="entry name" value="MAJOR FACILITATOR SUPERFAMILY MULTIDRUG TRANSPORTER MFSC"/>
    <property type="match status" value="1"/>
</dbReference>
<evidence type="ECO:0000256" key="3">
    <source>
        <dbReference type="ARBA" id="ARBA00022989"/>
    </source>
</evidence>
<dbReference type="InterPro" id="IPR036259">
    <property type="entry name" value="MFS_trans_sf"/>
</dbReference>
<feature type="transmembrane region" description="Helical" evidence="5">
    <location>
        <begin position="237"/>
        <end position="258"/>
    </location>
</feature>
<dbReference type="PROSITE" id="PS50850">
    <property type="entry name" value="MFS"/>
    <property type="match status" value="1"/>
</dbReference>
<evidence type="ECO:0000313" key="8">
    <source>
        <dbReference type="Proteomes" id="UP001519332"/>
    </source>
</evidence>